<comment type="caution">
    <text evidence="1">The sequence shown here is derived from an EMBL/GenBank/DDBJ whole genome shotgun (WGS) entry which is preliminary data.</text>
</comment>
<evidence type="ECO:0000313" key="2">
    <source>
        <dbReference type="Proteomes" id="UP000739411"/>
    </source>
</evidence>
<sequence length="71" mass="7686">MAHIGQEGALARLAASAAFFASANSAVRELTSVSRWWRCCSSSASVCLREVISVEMPQRVKRSLQHHVAAT</sequence>
<evidence type="ECO:0000313" key="1">
    <source>
        <dbReference type="EMBL" id="MBK7416295.1"/>
    </source>
</evidence>
<accession>A0A935KBD9</accession>
<organism evidence="1 2">
    <name type="scientific">Candidatus Dechloromonas phosphorivorans</name>
    <dbReference type="NCBI Taxonomy" id="2899244"/>
    <lineage>
        <taxon>Bacteria</taxon>
        <taxon>Pseudomonadati</taxon>
        <taxon>Pseudomonadota</taxon>
        <taxon>Betaproteobacteria</taxon>
        <taxon>Rhodocyclales</taxon>
        <taxon>Azonexaceae</taxon>
        <taxon>Dechloromonas</taxon>
    </lineage>
</organism>
<proteinExistence type="predicted"/>
<dbReference type="Proteomes" id="UP000739411">
    <property type="component" value="Unassembled WGS sequence"/>
</dbReference>
<name>A0A935KBD9_9RHOO</name>
<reference evidence="1 2" key="1">
    <citation type="submission" date="2020-10" db="EMBL/GenBank/DDBJ databases">
        <title>Connecting structure to function with the recovery of over 1000 high-quality activated sludge metagenome-assembled genomes encoding full-length rRNA genes using long-read sequencing.</title>
        <authorList>
            <person name="Singleton C.M."/>
            <person name="Petriglieri F."/>
            <person name="Kristensen J.M."/>
            <person name="Kirkegaard R.H."/>
            <person name="Michaelsen T.Y."/>
            <person name="Andersen M.H."/>
            <person name="Karst S.M."/>
            <person name="Dueholm M.S."/>
            <person name="Nielsen P.H."/>
            <person name="Albertsen M."/>
        </authorList>
    </citation>
    <scope>NUCLEOTIDE SEQUENCE [LARGE SCALE GENOMIC DNA]</scope>
    <source>
        <strain evidence="1">EsbW_18-Q3-R4-48_BATAC.463</strain>
    </source>
</reference>
<dbReference type="EMBL" id="JADJMS010000038">
    <property type="protein sequence ID" value="MBK7416295.1"/>
    <property type="molecule type" value="Genomic_DNA"/>
</dbReference>
<gene>
    <name evidence="1" type="ORF">IPJ38_15525</name>
</gene>
<dbReference type="AlphaFoldDB" id="A0A935KBD9"/>
<protein>
    <submittedName>
        <fullName evidence="1">Uncharacterized protein</fullName>
    </submittedName>
</protein>